<dbReference type="Pfam" id="PF20256">
    <property type="entry name" value="MoCoBD_2"/>
    <property type="match status" value="1"/>
</dbReference>
<protein>
    <submittedName>
        <fullName evidence="4">Xanthine dehydrogenase molybdopterin binding subunit</fullName>
        <ecNumber evidence="4">1.17.1.4</ecNumber>
    </submittedName>
</protein>
<dbReference type="InterPro" id="IPR016208">
    <property type="entry name" value="Ald_Oxase/xanthine_DH-like"/>
</dbReference>
<evidence type="ECO:0000313" key="5">
    <source>
        <dbReference type="Proteomes" id="UP000727907"/>
    </source>
</evidence>
<keyword evidence="1" id="KW-0500">Molybdenum</keyword>
<organism evidence="4 5">
    <name type="scientific">Reyranella humidisoli</name>
    <dbReference type="NCBI Taxonomy" id="2849149"/>
    <lineage>
        <taxon>Bacteria</taxon>
        <taxon>Pseudomonadati</taxon>
        <taxon>Pseudomonadota</taxon>
        <taxon>Alphaproteobacteria</taxon>
        <taxon>Hyphomicrobiales</taxon>
        <taxon>Reyranellaceae</taxon>
        <taxon>Reyranella</taxon>
    </lineage>
</organism>
<evidence type="ECO:0000256" key="2">
    <source>
        <dbReference type="SAM" id="MobiDB-lite"/>
    </source>
</evidence>
<dbReference type="InterPro" id="IPR000674">
    <property type="entry name" value="Ald_Oxase/Xan_DH_a/b"/>
</dbReference>
<evidence type="ECO:0000256" key="1">
    <source>
        <dbReference type="ARBA" id="ARBA00022505"/>
    </source>
</evidence>
<feature type="domain" description="Aldehyde oxidase/xanthine dehydrogenase a/b hammerhead" evidence="3">
    <location>
        <begin position="54"/>
        <end position="161"/>
    </location>
</feature>
<reference evidence="4 5" key="1">
    <citation type="submission" date="2021-06" db="EMBL/GenBank/DDBJ databases">
        <authorList>
            <person name="Lee D.H."/>
        </authorList>
    </citation>
    <scope>NUCLEOTIDE SEQUENCE [LARGE SCALE GENOMIC DNA]</scope>
    <source>
        <strain evidence="4 5">MMS21-HV4-11</strain>
    </source>
</reference>
<gene>
    <name evidence="4" type="primary">xdhB</name>
    <name evidence="4" type="ORF">KQ910_03005</name>
</gene>
<dbReference type="GO" id="GO:0004854">
    <property type="term" value="F:xanthine dehydrogenase activity"/>
    <property type="evidence" value="ECO:0007669"/>
    <property type="project" value="UniProtKB-EC"/>
</dbReference>
<evidence type="ECO:0000259" key="3">
    <source>
        <dbReference type="SMART" id="SM01008"/>
    </source>
</evidence>
<dbReference type="EC" id="1.17.1.4" evidence="4"/>
<name>A0ABS6IDN4_9HYPH</name>
<evidence type="ECO:0000313" key="4">
    <source>
        <dbReference type="EMBL" id="MBU8872711.1"/>
    </source>
</evidence>
<feature type="region of interest" description="Disordered" evidence="2">
    <location>
        <begin position="1"/>
        <end position="47"/>
    </location>
</feature>
<dbReference type="SMART" id="SM01008">
    <property type="entry name" value="Ald_Xan_dh_C"/>
    <property type="match status" value="1"/>
</dbReference>
<keyword evidence="4" id="KW-0560">Oxidoreductase</keyword>
<dbReference type="PANTHER" id="PTHR11908">
    <property type="entry name" value="XANTHINE DEHYDROGENASE"/>
    <property type="match status" value="1"/>
</dbReference>
<dbReference type="PANTHER" id="PTHR11908:SF132">
    <property type="entry name" value="ALDEHYDE OXIDASE 1-RELATED"/>
    <property type="match status" value="1"/>
</dbReference>
<dbReference type="Proteomes" id="UP000727907">
    <property type="component" value="Unassembled WGS sequence"/>
</dbReference>
<dbReference type="Pfam" id="PF02738">
    <property type="entry name" value="MoCoBD_1"/>
    <property type="match status" value="1"/>
</dbReference>
<proteinExistence type="predicted"/>
<keyword evidence="5" id="KW-1185">Reference proteome</keyword>
<dbReference type="EMBL" id="JAHOPB010000001">
    <property type="protein sequence ID" value="MBU8872711.1"/>
    <property type="molecule type" value="Genomic_DNA"/>
</dbReference>
<dbReference type="NCBIfam" id="TIGR02965">
    <property type="entry name" value="xanthine_xdhB"/>
    <property type="match status" value="1"/>
</dbReference>
<sequence length="810" mass="86812">MARLGRLSPTGRGQPVAPAGTAPRRSAAGARGRGAVSAQVHKARRHDSALKHVTGQALYIDDMPEPPDTLHGALVLSTIACGKLVKVDIAVASKMPGVVAVLGPTDIPGKNDVAAIGQNEPLFAVDRIEFAGQTLAMVVAETLDAARAAVEKVVVEIEAEEPILDIATALERKAYVQAPSTVLRGDPDAALASAPHRLEAEFSVGGQEHFYLEGQIAFALPGEDGDITVHSSTQHPTEVQHICARLLGCDFNRVTAVVRRLGGGFGGKESNASWVAAAAAVAANHTGRPVKLRLPREVDMVATGKRHGFDYRYTVGFDDEGRVRALDAVLAADAGWSLDLTPGVVARALTHTDNAYWIPHFRAVGYACRTNKQSNTAFRGFGGPQGVVIMEDALDRIALHLGRDPVEVRALNFYAEGRDETPYGQKVDENHLARCWAEVKKGGEIERRRAEIDAFNAANPVLKRGLGLFPLKFGISFNLPHMNQAGALVHVYTDGSIRLNHGGTEMGQGLFIKVAQIVAEVFKVDIDRIRPSATSTAEVPNTSPTAASTGTDLNGWAAWEAANTIRQRMVAYAAEHFGVAEADIEFADGTVRIAKPGSNQVLSFAELAKLCWLGRVSLSSTGYYKTPKIHWDPVAMRGRPFFYFSFGAAMAEVAIDTLTGESRVLRADLVQDCGESLNPAIDLGQIEGAFVQGQGWLTCEELWWDARGRLRTTGPSTYKIPGSRDVPPVFNVTLLDNAPSREATIFRSKAVGEPPLMLATAVWTALKDAIGAVGGRNAAVRLDAPATPERVLAAVERARQGREQSVTRNG</sequence>
<feature type="compositionally biased region" description="Low complexity" evidence="2">
    <location>
        <begin position="17"/>
        <end position="38"/>
    </location>
</feature>
<dbReference type="Pfam" id="PF01315">
    <property type="entry name" value="Ald_Xan_dh_C"/>
    <property type="match status" value="1"/>
</dbReference>
<comment type="caution">
    <text evidence="4">The sequence shown here is derived from an EMBL/GenBank/DDBJ whole genome shotgun (WGS) entry which is preliminary data.</text>
</comment>
<dbReference type="InterPro" id="IPR014309">
    <property type="entry name" value="Xanthine_DH_Mopterin-bd_su"/>
</dbReference>
<dbReference type="InterPro" id="IPR046867">
    <property type="entry name" value="AldOxase/xan_DH_MoCoBD2"/>
</dbReference>
<accession>A0ABS6IDN4</accession>
<dbReference type="InterPro" id="IPR008274">
    <property type="entry name" value="AldOxase/xan_DH_MoCoBD1"/>
</dbReference>